<sequence>MFLFDWMLQRILPVIFLYLRPFIKWFLHTFTRLCELQRIVYGAQAGASRTRQVERSLMLSQNVDIQQLLRELDTAVETCSEDELRQLPVRAVSVVQRVKRIKSKIHPDFAPLFGTCVLHIWSYRHLLHQVERLRAEPYDANNLDHEQKLLELWNRLMPEEPLEGRITKQWQDIGFQGDDPKTDFRGMGVLGLENLLFFSREYRDAAHHVLLHSKHPVYGYTFAIVGINLTAMAYRLLKSGDAKVHFYNVANSLNQACSLIHFHKFYCYLLFEFDRFWLESEPTNIMDFREIYQRFEILIMEALHNDKTLFKTNLVVEDV</sequence>
<dbReference type="InterPro" id="IPR006816">
    <property type="entry name" value="ELMO_dom"/>
</dbReference>
<dbReference type="PANTHER" id="PTHR12771:SF51">
    <property type="entry name" value="LD01482P"/>
    <property type="match status" value="1"/>
</dbReference>
<reference evidence="2" key="1">
    <citation type="journal article" date="2014" name="BMC Genomics">
        <title>Characterizing the developmental transcriptome of the oriental fruit fly, Bactrocera dorsalis (Diptera: Tephritidae) through comparative genomic analysis with Drosophila melanogaster utilizing modENCODE datasets.</title>
        <authorList>
            <person name="Geib S.M."/>
            <person name="Calla B."/>
            <person name="Hall B."/>
            <person name="Hou S."/>
            <person name="Manoukis N.C."/>
        </authorList>
    </citation>
    <scope>NUCLEOTIDE SEQUENCE</scope>
    <source>
        <strain evidence="2">Punador</strain>
    </source>
</reference>
<dbReference type="Pfam" id="PF04727">
    <property type="entry name" value="ELMO_CED12"/>
    <property type="match status" value="1"/>
</dbReference>
<proteinExistence type="predicted"/>
<feature type="domain" description="ELMO" evidence="1">
    <location>
        <begin position="144"/>
        <end position="303"/>
    </location>
</feature>
<evidence type="ECO:0000313" key="2">
    <source>
        <dbReference type="EMBL" id="JAC54239.1"/>
    </source>
</evidence>
<dbReference type="PANTHER" id="PTHR12771">
    <property type="entry name" value="ENGULFMENT AND CELL MOTILITY"/>
    <property type="match status" value="1"/>
</dbReference>
<name>A0A034WHU8_BACDO</name>
<dbReference type="InterPro" id="IPR050868">
    <property type="entry name" value="ELMO_domain-containing"/>
</dbReference>
<dbReference type="GO" id="GO:0005096">
    <property type="term" value="F:GTPase activator activity"/>
    <property type="evidence" value="ECO:0007669"/>
    <property type="project" value="TreeGrafter"/>
</dbReference>
<protein>
    <submittedName>
        <fullName evidence="2">ELMO domain-containing protein 2</fullName>
    </submittedName>
</protein>
<gene>
    <name evidence="2" type="primary">ELMD2</name>
</gene>
<dbReference type="AlphaFoldDB" id="A0A034WHU8"/>
<dbReference type="PROSITE" id="PS51335">
    <property type="entry name" value="ELMO"/>
    <property type="match status" value="1"/>
</dbReference>
<accession>A0A034WHU8</accession>
<dbReference type="KEGG" id="bdr:105231491"/>
<dbReference type="RefSeq" id="XP_011211103.2">
    <property type="nucleotide sequence ID" value="XM_011212801.4"/>
</dbReference>
<dbReference type="OrthoDB" id="67155at2759"/>
<dbReference type="EMBL" id="GAKP01004713">
    <property type="protein sequence ID" value="JAC54239.1"/>
    <property type="molecule type" value="Transcribed_RNA"/>
</dbReference>
<organism evidence="2">
    <name type="scientific">Bactrocera dorsalis</name>
    <name type="common">Oriental fruit fly</name>
    <name type="synonym">Dacus dorsalis</name>
    <dbReference type="NCBI Taxonomy" id="27457"/>
    <lineage>
        <taxon>Eukaryota</taxon>
        <taxon>Metazoa</taxon>
        <taxon>Ecdysozoa</taxon>
        <taxon>Arthropoda</taxon>
        <taxon>Hexapoda</taxon>
        <taxon>Insecta</taxon>
        <taxon>Pterygota</taxon>
        <taxon>Neoptera</taxon>
        <taxon>Endopterygota</taxon>
        <taxon>Diptera</taxon>
        <taxon>Brachycera</taxon>
        <taxon>Muscomorpha</taxon>
        <taxon>Tephritoidea</taxon>
        <taxon>Tephritidae</taxon>
        <taxon>Bactrocera</taxon>
        <taxon>Bactrocera</taxon>
    </lineage>
</organism>
<dbReference type="GeneID" id="105231491"/>
<evidence type="ECO:0000259" key="1">
    <source>
        <dbReference type="PROSITE" id="PS51335"/>
    </source>
</evidence>